<evidence type="ECO:0000256" key="1">
    <source>
        <dbReference type="ARBA" id="ARBA00022723"/>
    </source>
</evidence>
<proteinExistence type="predicted"/>
<dbReference type="EMBL" id="JADFTS010000001">
    <property type="protein sequence ID" value="KAF9623464.1"/>
    <property type="molecule type" value="Genomic_DNA"/>
</dbReference>
<keyword evidence="3" id="KW-0862">Zinc</keyword>
<dbReference type="PANTHER" id="PTHR46201">
    <property type="entry name" value="PHD FINGER PROTEIN MALE MEIOCYTE DEATH 1-RELATED"/>
    <property type="match status" value="1"/>
</dbReference>
<dbReference type="Gene3D" id="3.30.40.10">
    <property type="entry name" value="Zinc/RING finger domain, C3HC4 (zinc finger)"/>
    <property type="match status" value="1"/>
</dbReference>
<keyword evidence="2" id="KW-0863">Zinc-finger</keyword>
<dbReference type="Proteomes" id="UP000631114">
    <property type="component" value="Unassembled WGS sequence"/>
</dbReference>
<name>A0A835ITQ0_9MAGN</name>
<dbReference type="InterPro" id="IPR059080">
    <property type="entry name" value="WHD_PTC1"/>
</dbReference>
<dbReference type="InterPro" id="IPR019786">
    <property type="entry name" value="Zinc_finger_PHD-type_CS"/>
</dbReference>
<keyword evidence="6" id="KW-1185">Reference proteome</keyword>
<dbReference type="InterPro" id="IPR011011">
    <property type="entry name" value="Znf_FYVE_PHD"/>
</dbReference>
<dbReference type="GO" id="GO:0008270">
    <property type="term" value="F:zinc ion binding"/>
    <property type="evidence" value="ECO:0007669"/>
    <property type="project" value="UniProtKB-KW"/>
</dbReference>
<keyword evidence="1" id="KW-0479">Metal-binding</keyword>
<evidence type="ECO:0000256" key="2">
    <source>
        <dbReference type="ARBA" id="ARBA00022771"/>
    </source>
</evidence>
<dbReference type="SUPFAM" id="SSF57903">
    <property type="entry name" value="FYVE/PHD zinc finger"/>
    <property type="match status" value="1"/>
</dbReference>
<organism evidence="5 6">
    <name type="scientific">Coptis chinensis</name>
    <dbReference type="NCBI Taxonomy" id="261450"/>
    <lineage>
        <taxon>Eukaryota</taxon>
        <taxon>Viridiplantae</taxon>
        <taxon>Streptophyta</taxon>
        <taxon>Embryophyta</taxon>
        <taxon>Tracheophyta</taxon>
        <taxon>Spermatophyta</taxon>
        <taxon>Magnoliopsida</taxon>
        <taxon>Ranunculales</taxon>
        <taxon>Ranunculaceae</taxon>
        <taxon>Coptidoideae</taxon>
        <taxon>Coptis</taxon>
    </lineage>
</organism>
<dbReference type="PROSITE" id="PS01359">
    <property type="entry name" value="ZF_PHD_1"/>
    <property type="match status" value="1"/>
</dbReference>
<dbReference type="PANTHER" id="PTHR46201:SF1">
    <property type="entry name" value="PHD FINGER PROTEIN MALE STERILITY 1"/>
    <property type="match status" value="1"/>
</dbReference>
<protein>
    <recommendedName>
        <fullName evidence="4">Zinc finger PHD-type domain-containing protein</fullName>
    </recommendedName>
</protein>
<evidence type="ECO:0000313" key="6">
    <source>
        <dbReference type="Proteomes" id="UP000631114"/>
    </source>
</evidence>
<dbReference type="Pfam" id="PF25565">
    <property type="entry name" value="Ubiquitin_At1g33420"/>
    <property type="match status" value="1"/>
</dbReference>
<dbReference type="AlphaFoldDB" id="A0A835ITQ0"/>
<dbReference type="InterPro" id="IPR013083">
    <property type="entry name" value="Znf_RING/FYVE/PHD"/>
</dbReference>
<dbReference type="SMART" id="SM00249">
    <property type="entry name" value="PHD"/>
    <property type="match status" value="1"/>
</dbReference>
<comment type="caution">
    <text evidence="5">The sequence shown here is derived from an EMBL/GenBank/DDBJ whole genome shotgun (WGS) entry which is preliminary data.</text>
</comment>
<dbReference type="OrthoDB" id="436852at2759"/>
<evidence type="ECO:0000256" key="3">
    <source>
        <dbReference type="ARBA" id="ARBA00022833"/>
    </source>
</evidence>
<gene>
    <name evidence="5" type="ORF">IFM89_003048</name>
</gene>
<dbReference type="Pfam" id="PF25874">
    <property type="entry name" value="WHD_plant_repro"/>
    <property type="match status" value="1"/>
</dbReference>
<dbReference type="InterPro" id="IPR057765">
    <property type="entry name" value="MS1-like_ubiquitin"/>
</dbReference>
<sequence>MISNERFHFVLPSKETALVMTVCPNYEENGVSSTMTGKPNFVDLQGHLLHGVLHSNGFGHLICINGIEEGSEVSGNDLMDFWDRICTGLRARKVSLNDVAKKRNMDLRLFHGVAFGEPWFGRWGYRFVRGSYGVTQLMYQKAIEGLQSMPLGLLIQQSNVSDYEVLAICNRYQAMSGHSLSTLGHLFCFMYELKHRLPLENHMISANSAKTIVETTCRWSPKRIEMAKRVIVEALRRAEFRWVSRQEVRDAARAYIGDTGLLDFVLKSLGNHIVGNYVVRRTVNPVTKVLEYCLEDISTTFCNQEGFPLSSSTTKSHSHFTRNQLTSDMLYVYNYIFKETRPTITTGIDSAIWMATRLVLDAKRLVKDYTGELYPKFSLGREDTLKLLCTICIRNKDGGFGCNEGIRKALPPYDIISMHPHATFKELKMEVEKTFKETYWGLKSLSVDSVVDVNATDSDLVLGLVEAGSSLVFTGRIEDKEADAKEIYETKNDSLVVDCLCGAKEDDGEKLITCDICEVRQHNRCTRIDNTEDVPHIFLCSRCEQDIILFPSLPQSN</sequence>
<accession>A0A835ITQ0</accession>
<feature type="domain" description="Zinc finger PHD-type" evidence="4">
    <location>
        <begin position="498"/>
        <end position="544"/>
    </location>
</feature>
<evidence type="ECO:0000259" key="4">
    <source>
        <dbReference type="SMART" id="SM00249"/>
    </source>
</evidence>
<dbReference type="InterPro" id="IPR001965">
    <property type="entry name" value="Znf_PHD"/>
</dbReference>
<evidence type="ECO:0000313" key="5">
    <source>
        <dbReference type="EMBL" id="KAF9623464.1"/>
    </source>
</evidence>
<reference evidence="5 6" key="1">
    <citation type="submission" date="2020-10" db="EMBL/GenBank/DDBJ databases">
        <title>The Coptis chinensis genome and diversification of protoberbering-type alkaloids.</title>
        <authorList>
            <person name="Wang B."/>
            <person name="Shu S."/>
            <person name="Song C."/>
            <person name="Liu Y."/>
        </authorList>
    </citation>
    <scope>NUCLEOTIDE SEQUENCE [LARGE SCALE GENOMIC DNA]</scope>
    <source>
        <strain evidence="5">HL-2020</strain>
        <tissue evidence="5">Leaf</tissue>
    </source>
</reference>